<organism evidence="1 2">
    <name type="scientific">Smallanthus sonchifolius</name>
    <dbReference type="NCBI Taxonomy" id="185202"/>
    <lineage>
        <taxon>Eukaryota</taxon>
        <taxon>Viridiplantae</taxon>
        <taxon>Streptophyta</taxon>
        <taxon>Embryophyta</taxon>
        <taxon>Tracheophyta</taxon>
        <taxon>Spermatophyta</taxon>
        <taxon>Magnoliopsida</taxon>
        <taxon>eudicotyledons</taxon>
        <taxon>Gunneridae</taxon>
        <taxon>Pentapetalae</taxon>
        <taxon>asterids</taxon>
        <taxon>campanulids</taxon>
        <taxon>Asterales</taxon>
        <taxon>Asteraceae</taxon>
        <taxon>Asteroideae</taxon>
        <taxon>Heliantheae alliance</taxon>
        <taxon>Millerieae</taxon>
        <taxon>Smallanthus</taxon>
    </lineage>
</organism>
<reference evidence="1 2" key="2">
    <citation type="journal article" date="2022" name="Mol. Ecol. Resour.">
        <title>The genomes of chicory, endive, great burdock and yacon provide insights into Asteraceae paleo-polyploidization history and plant inulin production.</title>
        <authorList>
            <person name="Fan W."/>
            <person name="Wang S."/>
            <person name="Wang H."/>
            <person name="Wang A."/>
            <person name="Jiang F."/>
            <person name="Liu H."/>
            <person name="Zhao H."/>
            <person name="Xu D."/>
            <person name="Zhang Y."/>
        </authorList>
    </citation>
    <scope>NUCLEOTIDE SEQUENCE [LARGE SCALE GENOMIC DNA]</scope>
    <source>
        <strain evidence="2">cv. Yunnan</strain>
        <tissue evidence="1">Leaves</tissue>
    </source>
</reference>
<proteinExistence type="predicted"/>
<evidence type="ECO:0000313" key="2">
    <source>
        <dbReference type="Proteomes" id="UP001056120"/>
    </source>
</evidence>
<keyword evidence="2" id="KW-1185">Reference proteome</keyword>
<accession>A0ACB9D6U8</accession>
<reference evidence="2" key="1">
    <citation type="journal article" date="2022" name="Mol. Ecol. Resour.">
        <title>The genomes of chicory, endive, great burdock and yacon provide insights into Asteraceae palaeo-polyploidization history and plant inulin production.</title>
        <authorList>
            <person name="Fan W."/>
            <person name="Wang S."/>
            <person name="Wang H."/>
            <person name="Wang A."/>
            <person name="Jiang F."/>
            <person name="Liu H."/>
            <person name="Zhao H."/>
            <person name="Xu D."/>
            <person name="Zhang Y."/>
        </authorList>
    </citation>
    <scope>NUCLEOTIDE SEQUENCE [LARGE SCALE GENOMIC DNA]</scope>
    <source>
        <strain evidence="2">cv. Yunnan</strain>
    </source>
</reference>
<gene>
    <name evidence="1" type="ORF">L1987_59940</name>
</gene>
<protein>
    <submittedName>
        <fullName evidence="1">Uncharacterized protein</fullName>
    </submittedName>
</protein>
<sequence length="127" mass="14472">MVLLIVETLTRRLEELMKQFKTTHTCYCYTPKHAEAHANLASSYKDIGHVEAAIKSYRQALAIRPDFPEATCNLLHTLQQEASCRRPSPQTAKSIGSQPMARRLKSCLCINSQRKPTLHYENLNESQ</sequence>
<dbReference type="Proteomes" id="UP001056120">
    <property type="component" value="Linkage Group LG20"/>
</dbReference>
<name>A0ACB9D6U8_9ASTR</name>
<evidence type="ECO:0000313" key="1">
    <source>
        <dbReference type="EMBL" id="KAI3742260.1"/>
    </source>
</evidence>
<comment type="caution">
    <text evidence="1">The sequence shown here is derived from an EMBL/GenBank/DDBJ whole genome shotgun (WGS) entry which is preliminary data.</text>
</comment>
<dbReference type="EMBL" id="CM042037">
    <property type="protein sequence ID" value="KAI3742260.1"/>
    <property type="molecule type" value="Genomic_DNA"/>
</dbReference>